<feature type="region of interest" description="Disordered" evidence="1">
    <location>
        <begin position="660"/>
        <end position="683"/>
    </location>
</feature>
<feature type="compositionally biased region" description="Polar residues" evidence="1">
    <location>
        <begin position="551"/>
        <end position="567"/>
    </location>
</feature>
<evidence type="ECO:0000256" key="1">
    <source>
        <dbReference type="SAM" id="MobiDB-lite"/>
    </source>
</evidence>
<feature type="compositionally biased region" description="Polar residues" evidence="1">
    <location>
        <begin position="837"/>
        <end position="854"/>
    </location>
</feature>
<evidence type="ECO:0000313" key="3">
    <source>
        <dbReference type="RefSeq" id="XP_060054960.1"/>
    </source>
</evidence>
<dbReference type="RefSeq" id="XP_060054960.1">
    <property type="nucleotide sequence ID" value="XM_060198977.1"/>
</dbReference>
<feature type="region of interest" description="Disordered" evidence="1">
    <location>
        <begin position="815"/>
        <end position="861"/>
    </location>
</feature>
<feature type="region of interest" description="Disordered" evidence="1">
    <location>
        <begin position="283"/>
        <end position="302"/>
    </location>
</feature>
<feature type="region of interest" description="Disordered" evidence="1">
    <location>
        <begin position="409"/>
        <end position="445"/>
    </location>
</feature>
<feature type="compositionally biased region" description="Basic residues" evidence="1">
    <location>
        <begin position="1"/>
        <end position="21"/>
    </location>
</feature>
<proteinExistence type="predicted"/>
<feature type="region of interest" description="Disordered" evidence="1">
    <location>
        <begin position="780"/>
        <end position="801"/>
    </location>
</feature>
<accession>A0ABM3Y1L7</accession>
<sequence length="1048" mass="115459">MTVRHPTHKHSHQGIHSVKRGRLPDRPPLLRYYKSGLRESLESSSGQAPSVALTRSIFSRIAKERTDKGRRNRATGNVSCPGFQTLFQAQAPSSLEVVTSQCCGLGFQCGVPQSTDPTPLRGHTSDCFGNPGEFLVPDKIFITFVHSLKEVHWYLDEDGIKSKLVSLNACPLCLAKHVFQQLILLRLMAYTNKSMCEEKKWVDDINSRVPGLGECPSFSRDDFSLGPSLRKSETMMDPLPPTLDGLSPWNEADTPRTHDLKHLRAKRVAYYESIGVIKNTISGSGSEPVSTESRDTKVDPSGNQTFGLQAPELLPHHLAPRKRPVLQGELRATPREAELCESQGLQRGPGTERCPAKLDFHLLADALVPEAQKLQHVIRWAQQFLSKPLENFALESHCMSGGFSQSSLGPSSNAVASRKNTHLKPSDCLSLPREDQSQAQTDQSSFIFSPQRNFSAARVPSELPGFFLKEGFPGSYSFGWPEALVRSEGEGRAASSSPDSLQLEDSVEGKSDRAEISPVHSPSEDETLSENLGVLSPLRLTLEESQALEETGQSPHANSYFWTPLTDSSEEEDNNEPMERKQTLQQGVLGRNPGEFMDMAWSPPSHSTLLSKPRVLSGISTYGGTYEVKEVCRGAAEHKDVTVDITAGSSEGKNFIQRLQWSPPNHSSSGRRKESDNVGSTLRSSHIITKHKKQTCNHFITERAEEIDLEKVAGSLPSTGSLPCSIKSSSSGMTWEYFDLTHPESDLAPQVAGLSLNAPEGPSNSAVFHLHLDTQVFRGPDEDTSGVHGSSGLEQLPPPELPGVSLHTAHLGIRETTQEEKEEVKPAGHPISRDTSRTALPSSSLPQEVGSSLPWSEATPCEPEQGASVLEMYFYYLHVLNKIRENSSEEKNSPLPFQGLRVTQTELVTTPPERKGGPPGTSRDRKTQGQREVSRNRTSMEGSLYSAACRMKSGKRSWEICTSACSSHKHGDVKSRSSSISRMSSAEEEKKAYMWTSPGAVEKSSCMSVLQDAERGMKFNHLMMQCAFYMNLKGSFSMGLEFRYKYLI</sequence>
<dbReference type="Proteomes" id="UP001652624">
    <property type="component" value="Chromosome 10"/>
</dbReference>
<keyword evidence="2" id="KW-1185">Reference proteome</keyword>
<name>A0ABM3Y1L7_ERIEU</name>
<organism evidence="2 3">
    <name type="scientific">Erinaceus europaeus</name>
    <name type="common">Western European hedgehog</name>
    <dbReference type="NCBI Taxonomy" id="9365"/>
    <lineage>
        <taxon>Eukaryota</taxon>
        <taxon>Metazoa</taxon>
        <taxon>Chordata</taxon>
        <taxon>Craniata</taxon>
        <taxon>Vertebrata</taxon>
        <taxon>Euteleostomi</taxon>
        <taxon>Mammalia</taxon>
        <taxon>Eutheria</taxon>
        <taxon>Laurasiatheria</taxon>
        <taxon>Eulipotyphla</taxon>
        <taxon>Erinaceidae</taxon>
        <taxon>Erinaceinae</taxon>
        <taxon>Erinaceus</taxon>
    </lineage>
</organism>
<reference evidence="3" key="1">
    <citation type="submission" date="2025-08" db="UniProtKB">
        <authorList>
            <consortium name="RefSeq"/>
        </authorList>
    </citation>
    <scope>IDENTIFICATION</scope>
</reference>
<protein>
    <submittedName>
        <fullName evidence="3">Uncharacterized protein LOC132540799</fullName>
    </submittedName>
</protein>
<feature type="region of interest" description="Disordered" evidence="1">
    <location>
        <begin position="489"/>
        <end position="531"/>
    </location>
</feature>
<feature type="region of interest" description="Disordered" evidence="1">
    <location>
        <begin position="546"/>
        <end position="586"/>
    </location>
</feature>
<dbReference type="GeneID" id="132540799"/>
<gene>
    <name evidence="3" type="primary">LOC132540799</name>
</gene>
<feature type="compositionally biased region" description="Basic and acidic residues" evidence="1">
    <location>
        <begin position="815"/>
        <end position="836"/>
    </location>
</feature>
<evidence type="ECO:0000313" key="2">
    <source>
        <dbReference type="Proteomes" id="UP001652624"/>
    </source>
</evidence>
<feature type="region of interest" description="Disordered" evidence="1">
    <location>
        <begin position="887"/>
        <end position="939"/>
    </location>
</feature>
<feature type="compositionally biased region" description="Basic and acidic residues" evidence="1">
    <location>
        <begin position="912"/>
        <end position="935"/>
    </location>
</feature>
<feature type="region of interest" description="Disordered" evidence="1">
    <location>
        <begin position="1"/>
        <end position="27"/>
    </location>
</feature>